<reference evidence="2 3" key="1">
    <citation type="submission" date="2019-05" db="EMBL/GenBank/DDBJ databases">
        <title>Another draft genome of Portunus trituberculatus and its Hox gene families provides insights of decapod evolution.</title>
        <authorList>
            <person name="Jeong J.-H."/>
            <person name="Song I."/>
            <person name="Kim S."/>
            <person name="Choi T."/>
            <person name="Kim D."/>
            <person name="Ryu S."/>
            <person name="Kim W."/>
        </authorList>
    </citation>
    <scope>NUCLEOTIDE SEQUENCE [LARGE SCALE GENOMIC DNA]</scope>
    <source>
        <tissue evidence="2">Muscle</tissue>
    </source>
</reference>
<dbReference type="Proteomes" id="UP000324222">
    <property type="component" value="Unassembled WGS sequence"/>
</dbReference>
<evidence type="ECO:0000256" key="1">
    <source>
        <dbReference type="SAM" id="MobiDB-lite"/>
    </source>
</evidence>
<sequence>MFMMRKGRHLNRSSPPPLLPQKCRWKSSFRKLQTVDAVYACTHSPTTFSPHPRTPTHPTIPHPHSPTYALSMYKHPRKPTVLTHQYTQESNADAR</sequence>
<accession>A0A5B7G9W6</accession>
<name>A0A5B7G9W6_PORTR</name>
<feature type="compositionally biased region" description="Basic residues" evidence="1">
    <location>
        <begin position="1"/>
        <end position="11"/>
    </location>
</feature>
<proteinExistence type="predicted"/>
<keyword evidence="3" id="KW-1185">Reference proteome</keyword>
<comment type="caution">
    <text evidence="2">The sequence shown here is derived from an EMBL/GenBank/DDBJ whole genome shotgun (WGS) entry which is preliminary data.</text>
</comment>
<feature type="compositionally biased region" description="Pro residues" evidence="1">
    <location>
        <begin position="52"/>
        <end position="64"/>
    </location>
</feature>
<gene>
    <name evidence="2" type="ORF">E2C01_051031</name>
</gene>
<dbReference type="AlphaFoldDB" id="A0A5B7G9W6"/>
<evidence type="ECO:0000313" key="3">
    <source>
        <dbReference type="Proteomes" id="UP000324222"/>
    </source>
</evidence>
<protein>
    <submittedName>
        <fullName evidence="2">Uncharacterized protein</fullName>
    </submittedName>
</protein>
<feature type="region of interest" description="Disordered" evidence="1">
    <location>
        <begin position="45"/>
        <end position="71"/>
    </location>
</feature>
<organism evidence="2 3">
    <name type="scientific">Portunus trituberculatus</name>
    <name type="common">Swimming crab</name>
    <name type="synonym">Neptunus trituberculatus</name>
    <dbReference type="NCBI Taxonomy" id="210409"/>
    <lineage>
        <taxon>Eukaryota</taxon>
        <taxon>Metazoa</taxon>
        <taxon>Ecdysozoa</taxon>
        <taxon>Arthropoda</taxon>
        <taxon>Crustacea</taxon>
        <taxon>Multicrustacea</taxon>
        <taxon>Malacostraca</taxon>
        <taxon>Eumalacostraca</taxon>
        <taxon>Eucarida</taxon>
        <taxon>Decapoda</taxon>
        <taxon>Pleocyemata</taxon>
        <taxon>Brachyura</taxon>
        <taxon>Eubrachyura</taxon>
        <taxon>Portunoidea</taxon>
        <taxon>Portunidae</taxon>
        <taxon>Portuninae</taxon>
        <taxon>Portunus</taxon>
    </lineage>
</organism>
<feature type="region of interest" description="Disordered" evidence="1">
    <location>
        <begin position="1"/>
        <end position="22"/>
    </location>
</feature>
<dbReference type="EMBL" id="VSRR010014473">
    <property type="protein sequence ID" value="MPC57060.1"/>
    <property type="molecule type" value="Genomic_DNA"/>
</dbReference>
<evidence type="ECO:0000313" key="2">
    <source>
        <dbReference type="EMBL" id="MPC57060.1"/>
    </source>
</evidence>